<evidence type="ECO:0000313" key="10">
    <source>
        <dbReference type="EMBL" id="EEH34061.1"/>
    </source>
</evidence>
<dbReference type="GO" id="GO:0034475">
    <property type="term" value="P:U4 snRNA 3'-end processing"/>
    <property type="evidence" value="ECO:0007669"/>
    <property type="project" value="TreeGrafter"/>
</dbReference>
<dbReference type="SUPFAM" id="SSF54211">
    <property type="entry name" value="Ribosomal protein S5 domain 2-like"/>
    <property type="match status" value="1"/>
</dbReference>
<keyword evidence="11" id="KW-1185">Reference proteome</keyword>
<dbReference type="SUPFAM" id="SSF55666">
    <property type="entry name" value="Ribonuclease PH domain 2-like"/>
    <property type="match status" value="1"/>
</dbReference>
<dbReference type="GO" id="GO:0035925">
    <property type="term" value="F:mRNA 3'-UTR AU-rich region binding"/>
    <property type="evidence" value="ECO:0007669"/>
    <property type="project" value="TreeGrafter"/>
</dbReference>
<comment type="subcellular location">
    <subcellularLocation>
        <location evidence="2">Cytoplasm</location>
    </subcellularLocation>
    <subcellularLocation>
        <location evidence="1">Nucleus</location>
    </subcellularLocation>
</comment>
<keyword evidence="10" id="KW-0269">Exonuclease</keyword>
<keyword evidence="5" id="KW-0694">RNA-binding</keyword>
<dbReference type="GO" id="GO:0016075">
    <property type="term" value="P:rRNA catabolic process"/>
    <property type="evidence" value="ECO:0007669"/>
    <property type="project" value="TreeGrafter"/>
</dbReference>
<dbReference type="GO" id="GO:0071038">
    <property type="term" value="P:TRAMP-dependent tRNA surveillance pathway"/>
    <property type="evidence" value="ECO:0007669"/>
    <property type="project" value="TreeGrafter"/>
</dbReference>
<evidence type="ECO:0000256" key="3">
    <source>
        <dbReference type="ARBA" id="ARBA00006678"/>
    </source>
</evidence>
<comment type="similarity">
    <text evidence="3">Belongs to the RNase PH family.</text>
</comment>
<dbReference type="GO" id="GO:0000467">
    <property type="term" value="P:exonucleolytic trimming to generate mature 3'-end of 5.8S rRNA from tricistronic rRNA transcript (SSU-rRNA, 5.8S rRNA, LSU-rRNA)"/>
    <property type="evidence" value="ECO:0007669"/>
    <property type="project" value="TreeGrafter"/>
</dbReference>
<dbReference type="EMBL" id="KN294004">
    <property type="protein sequence ID" value="EEH34061.1"/>
    <property type="molecule type" value="Genomic_DNA"/>
</dbReference>
<dbReference type="InterPro" id="IPR050590">
    <property type="entry name" value="Exosome_comp_Rrp42_subfam"/>
</dbReference>
<dbReference type="HOGENOM" id="CLU_038194_0_0_1"/>
<dbReference type="VEuPathDB" id="FungiDB:PAAG_05110"/>
<dbReference type="InterPro" id="IPR027408">
    <property type="entry name" value="PNPase/RNase_PH_dom_sf"/>
</dbReference>
<dbReference type="Gene3D" id="3.30.230.70">
    <property type="entry name" value="GHMP Kinase, N-terminal domain"/>
    <property type="match status" value="1"/>
</dbReference>
<dbReference type="InterPro" id="IPR033100">
    <property type="entry name" value="Rrp45"/>
</dbReference>
<dbReference type="GeneID" id="9096321"/>
<dbReference type="InterPro" id="IPR020568">
    <property type="entry name" value="Ribosomal_Su5_D2-typ_SF"/>
</dbReference>
<accession>C1H2W7</accession>
<gene>
    <name evidence="10" type="ORF">PAAG_05110</name>
</gene>
<dbReference type="GO" id="GO:0000177">
    <property type="term" value="C:cytoplasmic exosome (RNase complex)"/>
    <property type="evidence" value="ECO:0007669"/>
    <property type="project" value="TreeGrafter"/>
</dbReference>
<keyword evidence="4" id="KW-0963">Cytoplasm</keyword>
<dbReference type="GO" id="GO:0034476">
    <property type="term" value="P:U5 snRNA 3'-end processing"/>
    <property type="evidence" value="ECO:0007669"/>
    <property type="project" value="TreeGrafter"/>
</dbReference>
<sequence>MLKEADISANERAFILDALHKNIRLDGRALDQLRPLMVSFGNECGHVKLQLGKTSVVVRISAEVTKPHPERENDGIFTVVVELNDMTSPAFKTGWQSEMETQLARILDRIIRRSNALDTESLCIAAGKNCWHIRADVHVIDSDGGLVDSCCLAIMTALLHFRLSEAIVREGRVIVFSPEERVPSPLNLTKLPLSTTFNIYDEGRIIVLDAVSKEEAVSDGNLIIALNKTGELALYIKSDGTPADPLSMISCSNVALAKVNEMSKFISTKLEEDSKIREQKRQGVAESSAANKRQL</sequence>
<dbReference type="GO" id="GO:0004527">
    <property type="term" value="F:exonuclease activity"/>
    <property type="evidence" value="ECO:0007669"/>
    <property type="project" value="UniProtKB-KW"/>
</dbReference>
<keyword evidence="10" id="KW-0540">Nuclease</keyword>
<keyword evidence="6" id="KW-0539">Nucleus</keyword>
<dbReference type="GO" id="GO:0034473">
    <property type="term" value="P:U1 snRNA 3'-end processing"/>
    <property type="evidence" value="ECO:0007669"/>
    <property type="project" value="TreeGrafter"/>
</dbReference>
<dbReference type="Pfam" id="PF01138">
    <property type="entry name" value="RNase_PH"/>
    <property type="match status" value="1"/>
</dbReference>
<name>C1H2W7_PARBA</name>
<protein>
    <submittedName>
        <fullName evidence="10">Exosome complex exonuclease RRP45</fullName>
    </submittedName>
</protein>
<organism evidence="10 11">
    <name type="scientific">Paracoccidioides lutzii (strain ATCC MYA-826 / Pb01)</name>
    <name type="common">Paracoccidioides brasiliensis</name>
    <dbReference type="NCBI Taxonomy" id="502779"/>
    <lineage>
        <taxon>Eukaryota</taxon>
        <taxon>Fungi</taxon>
        <taxon>Dikarya</taxon>
        <taxon>Ascomycota</taxon>
        <taxon>Pezizomycotina</taxon>
        <taxon>Eurotiomycetes</taxon>
        <taxon>Eurotiomycetidae</taxon>
        <taxon>Onygenales</taxon>
        <taxon>Ajellomycetaceae</taxon>
        <taxon>Paracoccidioides</taxon>
    </lineage>
</organism>
<dbReference type="OMA" id="GPQFENG"/>
<dbReference type="GO" id="GO:0071028">
    <property type="term" value="P:nuclear mRNA surveillance"/>
    <property type="evidence" value="ECO:0007669"/>
    <property type="project" value="TreeGrafter"/>
</dbReference>
<dbReference type="AlphaFoldDB" id="C1H2W7"/>
<feature type="domain" description="Exoribonuclease phosphorolytic" evidence="9">
    <location>
        <begin position="191"/>
        <end position="257"/>
    </location>
</feature>
<keyword evidence="10" id="KW-0378">Hydrolase</keyword>
<dbReference type="GO" id="GO:0071035">
    <property type="term" value="P:nuclear polyadenylation-dependent rRNA catabolic process"/>
    <property type="evidence" value="ECO:0007669"/>
    <property type="project" value="TreeGrafter"/>
</dbReference>
<evidence type="ECO:0000313" key="11">
    <source>
        <dbReference type="Proteomes" id="UP000002059"/>
    </source>
</evidence>
<dbReference type="STRING" id="502779.C1H2W7"/>
<feature type="region of interest" description="Disordered" evidence="7">
    <location>
        <begin position="276"/>
        <end position="295"/>
    </location>
</feature>
<dbReference type="Proteomes" id="UP000002059">
    <property type="component" value="Partially assembled WGS sequence"/>
</dbReference>
<dbReference type="CDD" id="cd11368">
    <property type="entry name" value="RNase_PH_RRP45"/>
    <property type="match status" value="1"/>
</dbReference>
<evidence type="ECO:0000256" key="5">
    <source>
        <dbReference type="ARBA" id="ARBA00022884"/>
    </source>
</evidence>
<dbReference type="InterPro" id="IPR001247">
    <property type="entry name" value="ExoRNase_PH_dom1"/>
</dbReference>
<reference evidence="10 11" key="1">
    <citation type="journal article" date="2011" name="PLoS Genet.">
        <title>Comparative genomic analysis of human fungal pathogens causing paracoccidioidomycosis.</title>
        <authorList>
            <person name="Desjardins C.A."/>
            <person name="Champion M.D."/>
            <person name="Holder J.W."/>
            <person name="Muszewska A."/>
            <person name="Goldberg J."/>
            <person name="Bailao A.M."/>
            <person name="Brigido M.M."/>
            <person name="Ferreira M.E."/>
            <person name="Garcia A.M."/>
            <person name="Grynberg M."/>
            <person name="Gujja S."/>
            <person name="Heiman D.I."/>
            <person name="Henn M.R."/>
            <person name="Kodira C.D."/>
            <person name="Leon-Narvaez H."/>
            <person name="Longo L.V."/>
            <person name="Ma L.J."/>
            <person name="Malavazi I."/>
            <person name="Matsuo A.L."/>
            <person name="Morais F.V."/>
            <person name="Pereira M."/>
            <person name="Rodriguez-Brito S."/>
            <person name="Sakthikumar S."/>
            <person name="Salem-Izacc S.M."/>
            <person name="Sykes S.M."/>
            <person name="Teixeira M.M."/>
            <person name="Vallejo M.C."/>
            <person name="Walter M.E."/>
            <person name="Yandava C."/>
            <person name="Young S."/>
            <person name="Zeng Q."/>
            <person name="Zucker J."/>
            <person name="Felipe M.S."/>
            <person name="Goldman G.H."/>
            <person name="Haas B.J."/>
            <person name="McEwen J.G."/>
            <person name="Nino-Vega G."/>
            <person name="Puccia R."/>
            <person name="San-Blas G."/>
            <person name="Soares C.M."/>
            <person name="Birren B.W."/>
            <person name="Cuomo C.A."/>
        </authorList>
    </citation>
    <scope>NUCLEOTIDE SEQUENCE [LARGE SCALE GENOMIC DNA]</scope>
    <source>
        <strain evidence="11">ATCC MYA-826 / Pb01</strain>
    </source>
</reference>
<dbReference type="Pfam" id="PF03725">
    <property type="entry name" value="RNase_PH_C"/>
    <property type="match status" value="1"/>
</dbReference>
<dbReference type="RefSeq" id="XP_002792974.1">
    <property type="nucleotide sequence ID" value="XM_002792928.1"/>
</dbReference>
<dbReference type="KEGG" id="pbl:PAAG_05110"/>
<evidence type="ECO:0000256" key="6">
    <source>
        <dbReference type="ARBA" id="ARBA00023242"/>
    </source>
</evidence>
<evidence type="ECO:0000259" key="8">
    <source>
        <dbReference type="Pfam" id="PF01138"/>
    </source>
</evidence>
<dbReference type="InterPro" id="IPR036345">
    <property type="entry name" value="ExoRNase_PH_dom2_sf"/>
</dbReference>
<proteinExistence type="inferred from homology"/>
<dbReference type="PANTHER" id="PTHR11097">
    <property type="entry name" value="EXOSOME COMPLEX EXONUCLEASE RIBOSOMAL RNA PROCESSING PROTEIN"/>
    <property type="match status" value="1"/>
</dbReference>
<dbReference type="eggNOG" id="KOG1614">
    <property type="taxonomic scope" value="Eukaryota"/>
</dbReference>
<evidence type="ECO:0000256" key="4">
    <source>
        <dbReference type="ARBA" id="ARBA00022490"/>
    </source>
</evidence>
<evidence type="ECO:0000259" key="9">
    <source>
        <dbReference type="Pfam" id="PF03725"/>
    </source>
</evidence>
<feature type="domain" description="Exoribonuclease phosphorolytic" evidence="8">
    <location>
        <begin position="32"/>
        <end position="163"/>
    </location>
</feature>
<evidence type="ECO:0000256" key="2">
    <source>
        <dbReference type="ARBA" id="ARBA00004496"/>
    </source>
</evidence>
<evidence type="ECO:0000256" key="1">
    <source>
        <dbReference type="ARBA" id="ARBA00004123"/>
    </source>
</evidence>
<dbReference type="GO" id="GO:0000176">
    <property type="term" value="C:nuclear exosome (RNase complex)"/>
    <property type="evidence" value="ECO:0007669"/>
    <property type="project" value="TreeGrafter"/>
</dbReference>
<evidence type="ECO:0000256" key="7">
    <source>
        <dbReference type="SAM" id="MobiDB-lite"/>
    </source>
</evidence>
<dbReference type="PANTHER" id="PTHR11097:SF14">
    <property type="entry name" value="EXOSOME COMPLEX COMPONENT RRP45"/>
    <property type="match status" value="1"/>
</dbReference>
<dbReference type="InterPro" id="IPR015847">
    <property type="entry name" value="ExoRNase_PH_dom2"/>
</dbReference>
<dbReference type="OrthoDB" id="10264038at2759"/>